<dbReference type="Proteomes" id="UP000693942">
    <property type="component" value="Unassembled WGS sequence"/>
</dbReference>
<evidence type="ECO:0000256" key="1">
    <source>
        <dbReference type="ARBA" id="ARBA00004128"/>
    </source>
</evidence>
<gene>
    <name evidence="8" type="ORF">Forpi1262_v015569</name>
</gene>
<dbReference type="PROSITE" id="PS51382">
    <property type="entry name" value="SPX"/>
    <property type="match status" value="1"/>
</dbReference>
<evidence type="ECO:0000256" key="4">
    <source>
        <dbReference type="ARBA" id="ARBA00022989"/>
    </source>
</evidence>
<dbReference type="GO" id="GO:0005774">
    <property type="term" value="C:vacuolar membrane"/>
    <property type="evidence" value="ECO:0007669"/>
    <property type="project" value="UniProtKB-SubCell"/>
</dbReference>
<dbReference type="PANTHER" id="PTHR46140:SF1">
    <property type="entry name" value="VACUOLAR TRANSPORTER CHAPERONE COMPLEX SUBUNIT 4-RELATED"/>
    <property type="match status" value="1"/>
</dbReference>
<reference evidence="8" key="1">
    <citation type="submission" date="2021-04" db="EMBL/GenBank/DDBJ databases">
        <title>First draft genome resource for Brassicaceae pathogens Fusarium oxysporum f. sp. raphani and Fusarium oxysporum f. sp. rapae.</title>
        <authorList>
            <person name="Asai S."/>
        </authorList>
    </citation>
    <scope>NUCLEOTIDE SEQUENCE</scope>
    <source>
        <strain evidence="8">Tf1262</strain>
    </source>
</reference>
<comment type="subcellular location">
    <subcellularLocation>
        <location evidence="1">Vacuole membrane</location>
        <topology evidence="1">Multi-pass membrane protein</topology>
    </subcellularLocation>
</comment>
<keyword evidence="3 6" id="KW-0812">Transmembrane</keyword>
<evidence type="ECO:0000259" key="7">
    <source>
        <dbReference type="PROSITE" id="PS51382"/>
    </source>
</evidence>
<proteinExistence type="predicted"/>
<accession>A0A8J5UGW0</accession>
<evidence type="ECO:0000256" key="5">
    <source>
        <dbReference type="ARBA" id="ARBA00023136"/>
    </source>
</evidence>
<feature type="transmembrane region" description="Helical" evidence="6">
    <location>
        <begin position="457"/>
        <end position="480"/>
    </location>
</feature>
<dbReference type="GO" id="GO:0006799">
    <property type="term" value="P:polyphosphate biosynthetic process"/>
    <property type="evidence" value="ECO:0007669"/>
    <property type="project" value="UniProtKB-ARBA"/>
</dbReference>
<evidence type="ECO:0000256" key="6">
    <source>
        <dbReference type="SAM" id="Phobius"/>
    </source>
</evidence>
<name>A0A8J5UGW0_FUSOX</name>
<evidence type="ECO:0000256" key="3">
    <source>
        <dbReference type="ARBA" id="ARBA00022692"/>
    </source>
</evidence>
<dbReference type="CDD" id="cd14474">
    <property type="entry name" value="SPX_YDR089W"/>
    <property type="match status" value="1"/>
</dbReference>
<evidence type="ECO:0000313" key="8">
    <source>
        <dbReference type="EMBL" id="KAG7423321.1"/>
    </source>
</evidence>
<comment type="caution">
    <text evidence="8">The sequence shown here is derived from an EMBL/GenBank/DDBJ whole genome shotgun (WGS) entry which is preliminary data.</text>
</comment>
<dbReference type="EMBL" id="JAELUR010000016">
    <property type="protein sequence ID" value="KAG7423321.1"/>
    <property type="molecule type" value="Genomic_DNA"/>
</dbReference>
<feature type="transmembrane region" description="Helical" evidence="6">
    <location>
        <begin position="391"/>
        <end position="414"/>
    </location>
</feature>
<keyword evidence="2" id="KW-0926">Vacuole</keyword>
<keyword evidence="4 6" id="KW-1133">Transmembrane helix</keyword>
<feature type="domain" description="SPX" evidence="7">
    <location>
        <begin position="1"/>
        <end position="184"/>
    </location>
</feature>
<sequence>MKFGEQLERESVPEWNLRMIHPSSLAQLHYINQLCLHADNLDYNSLKHEIKLHTMRDQATAMAIPGRKDEALSRFEDGFYMELGRQHERLHLFVLSKADEILRRLEYLAKNIDRWASKNQDQLADDFAIKHQRRFTRYERELVRCGSDIQALERFIKAQTIAFRKITKKFKKWTGSITLGARLYQNVLSDPKSFTRCNFSSLQHRYDDITCTLNAVAPALSEPSSPEFPVQSCPLQSLSGSLNSANRHLANRPQPTFEFLPLPQMEEPTKYWNEYDNGSECAGDDNGYAIYINPDESTSFPGLDYLQGIFKGPLKKMESWFKHDKPRERQALLGANHSPYQYSSIALNSSEPNEVAGYANSDEFPATGYATHYALPSLDQQQAHLHREKTLFWGTVSSFAVSFLLFLVSGTLIYTGRHKLRAEVDAGATVGVVASLFTACSALSMTTYRYDQLSLPYLLAVWTTFVTSCALNGMLLILVVRNSP</sequence>
<dbReference type="AlphaFoldDB" id="A0A8J5UGW0"/>
<keyword evidence="5 6" id="KW-0472">Membrane</keyword>
<protein>
    <recommendedName>
        <fullName evidence="7">SPX domain-containing protein</fullName>
    </recommendedName>
</protein>
<feature type="transmembrane region" description="Helical" evidence="6">
    <location>
        <begin position="426"/>
        <end position="445"/>
    </location>
</feature>
<dbReference type="PANTHER" id="PTHR46140">
    <property type="entry name" value="VACUOLAR TRANSPORTER CHAPERONE 1-RELATED"/>
    <property type="match status" value="1"/>
</dbReference>
<dbReference type="InterPro" id="IPR004331">
    <property type="entry name" value="SPX_dom"/>
</dbReference>
<organism evidence="8 9">
    <name type="scientific">Fusarium oxysporum f. sp. raphani</name>
    <dbReference type="NCBI Taxonomy" id="96318"/>
    <lineage>
        <taxon>Eukaryota</taxon>
        <taxon>Fungi</taxon>
        <taxon>Dikarya</taxon>
        <taxon>Ascomycota</taxon>
        <taxon>Pezizomycotina</taxon>
        <taxon>Sordariomycetes</taxon>
        <taxon>Hypocreomycetidae</taxon>
        <taxon>Hypocreales</taxon>
        <taxon>Nectriaceae</taxon>
        <taxon>Fusarium</taxon>
        <taxon>Fusarium oxysporum species complex</taxon>
    </lineage>
</organism>
<evidence type="ECO:0000313" key="9">
    <source>
        <dbReference type="Proteomes" id="UP000693942"/>
    </source>
</evidence>
<dbReference type="InterPro" id="IPR051572">
    <property type="entry name" value="VTC_Complex_Subunit"/>
</dbReference>
<evidence type="ECO:0000256" key="2">
    <source>
        <dbReference type="ARBA" id="ARBA00022554"/>
    </source>
</evidence>